<evidence type="ECO:0000313" key="3">
    <source>
        <dbReference type="Proteomes" id="UP001595783"/>
    </source>
</evidence>
<keyword evidence="3" id="KW-1185">Reference proteome</keyword>
<accession>A0ABV7ZIJ2</accession>
<protein>
    <submittedName>
        <fullName evidence="2">Uncharacterized protein</fullName>
    </submittedName>
</protein>
<name>A0ABV7ZIJ2_9HELI</name>
<feature type="transmembrane region" description="Helical" evidence="1">
    <location>
        <begin position="190"/>
        <end position="212"/>
    </location>
</feature>
<dbReference type="Proteomes" id="UP001595783">
    <property type="component" value="Unassembled WGS sequence"/>
</dbReference>
<reference evidence="3" key="1">
    <citation type="journal article" date="2019" name="Int. J. Syst. Evol. Microbiol.">
        <title>The Global Catalogue of Microorganisms (GCM) 10K type strain sequencing project: providing services to taxonomists for standard genome sequencing and annotation.</title>
        <authorList>
            <consortium name="The Broad Institute Genomics Platform"/>
            <consortium name="The Broad Institute Genome Sequencing Center for Infectious Disease"/>
            <person name="Wu L."/>
            <person name="Ma J."/>
        </authorList>
    </citation>
    <scope>NUCLEOTIDE SEQUENCE [LARGE SCALE GENOMIC DNA]</scope>
    <source>
        <strain evidence="3">CCUG 53816</strain>
    </source>
</reference>
<organism evidence="2 3">
    <name type="scientific">Helicobacter baculiformis</name>
    <dbReference type="NCBI Taxonomy" id="427351"/>
    <lineage>
        <taxon>Bacteria</taxon>
        <taxon>Pseudomonadati</taxon>
        <taxon>Campylobacterota</taxon>
        <taxon>Epsilonproteobacteria</taxon>
        <taxon>Campylobacterales</taxon>
        <taxon>Helicobacteraceae</taxon>
        <taxon>Helicobacter</taxon>
    </lineage>
</organism>
<comment type="caution">
    <text evidence="2">The sequence shown here is derived from an EMBL/GenBank/DDBJ whole genome shotgun (WGS) entry which is preliminary data.</text>
</comment>
<keyword evidence="1" id="KW-1133">Transmembrane helix</keyword>
<gene>
    <name evidence="2" type="ORF">ACFOPX_05460</name>
</gene>
<keyword evidence="1" id="KW-0812">Transmembrane</keyword>
<dbReference type="RefSeq" id="WP_158653060.1">
    <property type="nucleotide sequence ID" value="NZ_FZMF01000002.1"/>
</dbReference>
<proteinExistence type="predicted"/>
<feature type="transmembrane region" description="Helical" evidence="1">
    <location>
        <begin position="167"/>
        <end position="184"/>
    </location>
</feature>
<evidence type="ECO:0000256" key="1">
    <source>
        <dbReference type="SAM" id="Phobius"/>
    </source>
</evidence>
<sequence length="222" mass="24562">MSLPSLLQNNPNVAQFTPEQVREALKDLSAQINILSSTINQDLSKINVANQQIAQDNAHNLAQLTHEKEDAIKQALAQISEVSKVLGRAFRNAWIHYAVGSAFALDNAQKANQTYTYNGRTYDYINNNFSCTFAAILQSMPGWSGSVSKNCSLPNTPQPPSSLQKFGFMRVICGIAFLISKLYSKRSPISLIRIVRVGLTICGIVLSLLRILGKMQMPFFKP</sequence>
<dbReference type="EMBL" id="JBHRZO010000036">
    <property type="protein sequence ID" value="MFC3847975.1"/>
    <property type="molecule type" value="Genomic_DNA"/>
</dbReference>
<keyword evidence="1" id="KW-0472">Membrane</keyword>
<evidence type="ECO:0000313" key="2">
    <source>
        <dbReference type="EMBL" id="MFC3847975.1"/>
    </source>
</evidence>